<accession>A0A6J4PJA3</accession>
<gene>
    <name evidence="1" type="ORF">AVDCRST_MAG94-6805</name>
</gene>
<reference evidence="1" key="1">
    <citation type="submission" date="2020-02" db="EMBL/GenBank/DDBJ databases">
        <authorList>
            <person name="Meier V. D."/>
        </authorList>
    </citation>
    <scope>NUCLEOTIDE SEQUENCE</scope>
    <source>
        <strain evidence="1">AVDCRST_MAG94</strain>
    </source>
</reference>
<dbReference type="EMBL" id="CADCTY010002340">
    <property type="protein sequence ID" value="CAA9417854.1"/>
    <property type="molecule type" value="Genomic_DNA"/>
</dbReference>
<dbReference type="AlphaFoldDB" id="A0A6J4PJA3"/>
<evidence type="ECO:0000313" key="1">
    <source>
        <dbReference type="EMBL" id="CAA9417854.1"/>
    </source>
</evidence>
<sequence>MLPQALIDCNYRHSTKWIQYKQISVTSDDVLYLTVQRQL</sequence>
<proteinExistence type="predicted"/>
<protein>
    <submittedName>
        <fullName evidence="1">Uncharacterized protein</fullName>
    </submittedName>
</protein>
<name>A0A6J4PJA3_9CYAN</name>
<organism evidence="1">
    <name type="scientific">uncultured Leptolyngbya sp</name>
    <dbReference type="NCBI Taxonomy" id="332963"/>
    <lineage>
        <taxon>Bacteria</taxon>
        <taxon>Bacillati</taxon>
        <taxon>Cyanobacteriota</taxon>
        <taxon>Cyanophyceae</taxon>
        <taxon>Leptolyngbyales</taxon>
        <taxon>Leptolyngbyaceae</taxon>
        <taxon>Leptolyngbya group</taxon>
        <taxon>Leptolyngbya</taxon>
        <taxon>environmental samples</taxon>
    </lineage>
</organism>